<sequence>MNRGIEESLLIIRSETGNEHEKTTFALTEVEARLLFETLQNKRKEVIDEDLDNMLT</sequence>
<evidence type="ECO:0000313" key="3">
    <source>
        <dbReference type="Proteomes" id="UP000664578"/>
    </source>
</evidence>
<comment type="caution">
    <text evidence="1">The sequence shown here is derived from an EMBL/GenBank/DDBJ whole genome shotgun (WGS) entry which is preliminary data.</text>
</comment>
<keyword evidence="4" id="KW-1185">Reference proteome</keyword>
<name>A0A8I1MGP7_9BACI</name>
<proteinExistence type="predicted"/>
<evidence type="ECO:0000313" key="1">
    <source>
        <dbReference type="EMBL" id="MBN8252399.1"/>
    </source>
</evidence>
<accession>A0A8I1MGP7</accession>
<dbReference type="AlphaFoldDB" id="A0A8I1MGP7"/>
<dbReference type="EMBL" id="JAWUZT010000091">
    <property type="protein sequence ID" value="MDW8518292.1"/>
    <property type="molecule type" value="Genomic_DNA"/>
</dbReference>
<evidence type="ECO:0000313" key="2">
    <source>
        <dbReference type="EMBL" id="MDW8518292.1"/>
    </source>
</evidence>
<dbReference type="Proteomes" id="UP000664578">
    <property type="component" value="Unassembled WGS sequence"/>
</dbReference>
<evidence type="ECO:0000313" key="4">
    <source>
        <dbReference type="Proteomes" id="UP001284771"/>
    </source>
</evidence>
<dbReference type="EMBL" id="JAEMWV010000006">
    <property type="protein sequence ID" value="MBN8252399.1"/>
    <property type="molecule type" value="Genomic_DNA"/>
</dbReference>
<reference evidence="4" key="2">
    <citation type="submission" date="2023-07" db="EMBL/GenBank/DDBJ databases">
        <title>Draft genomic sequences of Priestia flexa CCM isolated from the soil of an abandoned mine contaminated by free cyanide in the high Andean zone of Tacna, Peru.</title>
        <authorList>
            <person name="Caceda Quiroz C.J."/>
            <person name="Maraza Chooque G.J."/>
            <person name="Fora Quispe G.L."/>
            <person name="Carpio Mamani M."/>
        </authorList>
    </citation>
    <scope>NUCLEOTIDE SEQUENCE [LARGE SCALE GENOMIC DNA]</scope>
    <source>
        <strain evidence="4">CCM</strain>
    </source>
</reference>
<dbReference type="Proteomes" id="UP001284771">
    <property type="component" value="Unassembled WGS sequence"/>
</dbReference>
<dbReference type="RefSeq" id="WP_167556154.1">
    <property type="nucleotide sequence ID" value="NZ_CANLXW010000102.1"/>
</dbReference>
<reference evidence="2" key="3">
    <citation type="submission" date="2024-05" db="EMBL/GenBank/DDBJ databases">
        <title>Draft genomic sequences of Priestia flexa CCM isolated from the soil of an abandoned mine contaminated by free cyanide in the high Andean zone of Tacna, Peru.</title>
        <authorList>
            <person name="Caceda Quiroz C.J."/>
            <person name="Maraza Chooque G.J."/>
            <person name="Fora Quispe G.L."/>
            <person name="Carpio Mamani M."/>
        </authorList>
    </citation>
    <scope>NUCLEOTIDE SEQUENCE</scope>
    <source>
        <strain evidence="2">CCM</strain>
    </source>
</reference>
<gene>
    <name evidence="1" type="ORF">JF537_12540</name>
    <name evidence="2" type="ORF">RIB56_19475</name>
</gene>
<protein>
    <submittedName>
        <fullName evidence="1">Uncharacterized protein</fullName>
    </submittedName>
</protein>
<reference evidence="1" key="1">
    <citation type="submission" date="2020-12" db="EMBL/GenBank/DDBJ databases">
        <title>PHA producing bacteria isolated from mangrove.</title>
        <authorList>
            <person name="Zheng W."/>
            <person name="Yu S."/>
            <person name="Huang Y."/>
        </authorList>
    </citation>
    <scope>NUCLEOTIDE SEQUENCE</scope>
    <source>
        <strain evidence="1">GN22-4</strain>
    </source>
</reference>
<dbReference type="GeneID" id="93681824"/>
<organism evidence="1 3">
    <name type="scientific">Priestia flexa</name>
    <dbReference type="NCBI Taxonomy" id="86664"/>
    <lineage>
        <taxon>Bacteria</taxon>
        <taxon>Bacillati</taxon>
        <taxon>Bacillota</taxon>
        <taxon>Bacilli</taxon>
        <taxon>Bacillales</taxon>
        <taxon>Bacillaceae</taxon>
        <taxon>Priestia</taxon>
    </lineage>
</organism>